<evidence type="ECO:0000313" key="4">
    <source>
        <dbReference type="Proteomes" id="UP000051176"/>
    </source>
</evidence>
<keyword evidence="4" id="KW-1185">Reference proteome</keyword>
<evidence type="ECO:0000259" key="2">
    <source>
        <dbReference type="Pfam" id="PF07859"/>
    </source>
</evidence>
<dbReference type="STRING" id="357278.IV61_GL001711"/>
<dbReference type="RefSeq" id="WP_020089445.1">
    <property type="nucleotide sequence ID" value="NZ_AZCZ01000002.1"/>
</dbReference>
<dbReference type="PATRIC" id="fig|1267003.4.peg.818"/>
<feature type="domain" description="Alpha/beta hydrolase fold-3" evidence="2">
    <location>
        <begin position="69"/>
        <end position="270"/>
    </location>
</feature>
<dbReference type="eggNOG" id="COG0657">
    <property type="taxonomic scope" value="Bacteria"/>
</dbReference>
<evidence type="ECO:0000256" key="1">
    <source>
        <dbReference type="ARBA" id="ARBA00022801"/>
    </source>
</evidence>
<dbReference type="EMBL" id="AZCZ01000002">
    <property type="protein sequence ID" value="KRK39595.1"/>
    <property type="molecule type" value="Genomic_DNA"/>
</dbReference>
<accession>A0A0R1GYZ4</accession>
<dbReference type="PANTHER" id="PTHR48081">
    <property type="entry name" value="AB HYDROLASE SUPERFAMILY PROTEIN C4A8.06C"/>
    <property type="match status" value="1"/>
</dbReference>
<name>A0A0R1GYZ4_9LACO</name>
<dbReference type="AlphaFoldDB" id="A0A0R1GYZ4"/>
<reference evidence="3 4" key="1">
    <citation type="journal article" date="2015" name="Genome Announc.">
        <title>Expanding the biotechnology potential of lactobacilli through comparative genomics of 213 strains and associated genera.</title>
        <authorList>
            <person name="Sun Z."/>
            <person name="Harris H.M."/>
            <person name="McCann A."/>
            <person name="Guo C."/>
            <person name="Argimon S."/>
            <person name="Zhang W."/>
            <person name="Yang X."/>
            <person name="Jeffery I.B."/>
            <person name="Cooney J.C."/>
            <person name="Kagawa T.F."/>
            <person name="Liu W."/>
            <person name="Song Y."/>
            <person name="Salvetti E."/>
            <person name="Wrobel A."/>
            <person name="Rasinkangas P."/>
            <person name="Parkhill J."/>
            <person name="Rea M.C."/>
            <person name="O'Sullivan O."/>
            <person name="Ritari J."/>
            <person name="Douillard F.P."/>
            <person name="Paul Ross R."/>
            <person name="Yang R."/>
            <person name="Briner A.E."/>
            <person name="Felis G.E."/>
            <person name="de Vos W.M."/>
            <person name="Barrangou R."/>
            <person name="Klaenhammer T.R."/>
            <person name="Caufield P.W."/>
            <person name="Cui Y."/>
            <person name="Zhang H."/>
            <person name="O'Toole P.W."/>
        </authorList>
    </citation>
    <scope>NUCLEOTIDE SEQUENCE [LARGE SCALE GENOMIC DNA]</scope>
    <source>
        <strain evidence="3 4">ATCC 53295</strain>
    </source>
</reference>
<sequence>MSLRGKWLLFKTQHSQLKQQMQQAFLQPSRQNRAVVPQKFPESIVTKEREVFGGRILTAGSGAPLPQHVILFHGGAYTMQGTTGHRKLMVTMIQQANLRVSYVDYPLVPEATVDQTVTFAMNAYEYLRAQYPDDQFFLMGDSAGGGLALTVLQQLQEHQEPMPAGTVLVSPWTDLSMMNPDLNVAAKHDPFLTLATLKKIGFKYAGNHPVTDPIVSPIYGNFDDLGPVMLYYGTNELLRADDQRLLQKLETASGTPFTAHVMKSMLHDYILWPELPESKKTFKEIKQFILTGELE</sequence>
<dbReference type="Proteomes" id="UP000051176">
    <property type="component" value="Unassembled WGS sequence"/>
</dbReference>
<evidence type="ECO:0000313" key="3">
    <source>
        <dbReference type="EMBL" id="KRK39595.1"/>
    </source>
</evidence>
<dbReference type="InterPro" id="IPR050300">
    <property type="entry name" value="GDXG_lipolytic_enzyme"/>
</dbReference>
<proteinExistence type="predicted"/>
<dbReference type="GO" id="GO:0016787">
    <property type="term" value="F:hydrolase activity"/>
    <property type="evidence" value="ECO:0007669"/>
    <property type="project" value="UniProtKB-KW"/>
</dbReference>
<dbReference type="PANTHER" id="PTHR48081:SF8">
    <property type="entry name" value="ALPHA_BETA HYDROLASE FOLD-3 DOMAIN-CONTAINING PROTEIN-RELATED"/>
    <property type="match status" value="1"/>
</dbReference>
<dbReference type="InterPro" id="IPR013094">
    <property type="entry name" value="AB_hydrolase_3"/>
</dbReference>
<protein>
    <submittedName>
        <fullName evidence="3">Esterase lipase</fullName>
    </submittedName>
</protein>
<gene>
    <name evidence="3" type="ORF">FD07_GL000770</name>
</gene>
<comment type="caution">
    <text evidence="3">The sequence shown here is derived from an EMBL/GenBank/DDBJ whole genome shotgun (WGS) entry which is preliminary data.</text>
</comment>
<dbReference type="Pfam" id="PF07859">
    <property type="entry name" value="Abhydrolase_3"/>
    <property type="match status" value="1"/>
</dbReference>
<dbReference type="InterPro" id="IPR029058">
    <property type="entry name" value="AB_hydrolase_fold"/>
</dbReference>
<dbReference type="SUPFAM" id="SSF53474">
    <property type="entry name" value="alpha/beta-Hydrolases"/>
    <property type="match status" value="1"/>
</dbReference>
<dbReference type="OrthoDB" id="9815425at2"/>
<dbReference type="Gene3D" id="3.40.50.1820">
    <property type="entry name" value="alpha/beta hydrolase"/>
    <property type="match status" value="1"/>
</dbReference>
<organism evidence="3 4">
    <name type="scientific">Levilactobacillus parabrevis ATCC 53295</name>
    <dbReference type="NCBI Taxonomy" id="1267003"/>
    <lineage>
        <taxon>Bacteria</taxon>
        <taxon>Bacillati</taxon>
        <taxon>Bacillota</taxon>
        <taxon>Bacilli</taxon>
        <taxon>Lactobacillales</taxon>
        <taxon>Lactobacillaceae</taxon>
        <taxon>Levilactobacillus</taxon>
    </lineage>
</organism>
<keyword evidence="1" id="KW-0378">Hydrolase</keyword>